<gene>
    <name evidence="2" type="ORF">BFR47_10650</name>
</gene>
<reference evidence="2 3" key="1">
    <citation type="submission" date="2016-07" db="EMBL/GenBank/DDBJ databases">
        <title>Draft Genome Sequence of Oceanisphaera psychrotolerans, isolated from coastal sediment samples.</title>
        <authorList>
            <person name="Zhuo S."/>
            <person name="Ruan Z."/>
        </authorList>
    </citation>
    <scope>NUCLEOTIDE SEQUENCE [LARGE SCALE GENOMIC DNA]</scope>
    <source>
        <strain evidence="2 3">LAM-WHM-ZC</strain>
    </source>
</reference>
<organism evidence="2 3">
    <name type="scientific">Oceanisphaera psychrotolerans</name>
    <dbReference type="NCBI Taxonomy" id="1414654"/>
    <lineage>
        <taxon>Bacteria</taxon>
        <taxon>Pseudomonadati</taxon>
        <taxon>Pseudomonadota</taxon>
        <taxon>Gammaproteobacteria</taxon>
        <taxon>Aeromonadales</taxon>
        <taxon>Aeromonadaceae</taxon>
        <taxon>Oceanisphaera</taxon>
    </lineage>
</organism>
<dbReference type="InterPro" id="IPR015003">
    <property type="entry name" value="DUF1853"/>
</dbReference>
<dbReference type="EMBL" id="MDKE01000007">
    <property type="protein sequence ID" value="OIN13119.1"/>
    <property type="molecule type" value="Genomic_DNA"/>
</dbReference>
<dbReference type="STRING" id="1414654.BFR47_10650"/>
<feature type="compositionally biased region" description="Low complexity" evidence="1">
    <location>
        <begin position="122"/>
        <end position="135"/>
    </location>
</feature>
<sequence length="141" mass="15235">MTGIGSYSMNTNPDCSSLMRPPSCCTPIVVLTAGWACISKRSGTFFLLDHHRFQLLAYNWQQVVDGTTLGAFDFIVWDRASQRIEHWELAVKFYLISDPGAPMVTAVASTLATNYDTRSSTCSTISSGSASTPPSVNGSVS</sequence>
<keyword evidence="3" id="KW-1185">Reference proteome</keyword>
<proteinExistence type="predicted"/>
<protein>
    <submittedName>
        <fullName evidence="2">Uncharacterized protein</fullName>
    </submittedName>
</protein>
<comment type="caution">
    <text evidence="2">The sequence shown here is derived from an EMBL/GenBank/DDBJ whole genome shotgun (WGS) entry which is preliminary data.</text>
</comment>
<evidence type="ECO:0000313" key="2">
    <source>
        <dbReference type="EMBL" id="OIN13119.1"/>
    </source>
</evidence>
<dbReference type="AlphaFoldDB" id="A0A1J4QJJ2"/>
<name>A0A1J4QJJ2_9GAMM</name>
<accession>A0A1J4QJJ2</accession>
<dbReference type="OrthoDB" id="378654at2"/>
<dbReference type="Proteomes" id="UP000243073">
    <property type="component" value="Unassembled WGS sequence"/>
</dbReference>
<evidence type="ECO:0000313" key="3">
    <source>
        <dbReference type="Proteomes" id="UP000243073"/>
    </source>
</evidence>
<dbReference type="Pfam" id="PF08907">
    <property type="entry name" value="DUF1853"/>
    <property type="match status" value="1"/>
</dbReference>
<feature type="region of interest" description="Disordered" evidence="1">
    <location>
        <begin position="122"/>
        <end position="141"/>
    </location>
</feature>
<evidence type="ECO:0000256" key="1">
    <source>
        <dbReference type="SAM" id="MobiDB-lite"/>
    </source>
</evidence>